<reference evidence="7 8" key="1">
    <citation type="submission" date="2018-06" db="EMBL/GenBank/DDBJ databases">
        <title>Paenibacillus imtechensis sp. nov.</title>
        <authorList>
            <person name="Pinnaka A.K."/>
            <person name="Singh H."/>
            <person name="Kaur M."/>
        </authorList>
    </citation>
    <scope>NUCLEOTIDE SEQUENCE [LARGE SCALE GENOMIC DNA]</scope>
    <source>
        <strain evidence="7 8">SMB1</strain>
    </source>
</reference>
<dbReference type="GO" id="GO:0003677">
    <property type="term" value="F:DNA binding"/>
    <property type="evidence" value="ECO:0007669"/>
    <property type="project" value="InterPro"/>
</dbReference>
<evidence type="ECO:0000256" key="4">
    <source>
        <dbReference type="ARBA" id="ARBA00023163"/>
    </source>
</evidence>
<dbReference type="Pfam" id="PF04542">
    <property type="entry name" value="Sigma70_r2"/>
    <property type="match status" value="1"/>
</dbReference>
<organism evidence="7 8">
    <name type="scientific">Paenibacillus sambharensis</name>
    <dbReference type="NCBI Taxonomy" id="1803190"/>
    <lineage>
        <taxon>Bacteria</taxon>
        <taxon>Bacillati</taxon>
        <taxon>Bacillota</taxon>
        <taxon>Bacilli</taxon>
        <taxon>Bacillales</taxon>
        <taxon>Paenibacillaceae</taxon>
        <taxon>Paenibacillus</taxon>
    </lineage>
</organism>
<dbReference type="EMBL" id="QKRB01000031">
    <property type="protein sequence ID" value="PZD97162.1"/>
    <property type="molecule type" value="Genomic_DNA"/>
</dbReference>
<proteinExistence type="inferred from homology"/>
<dbReference type="GO" id="GO:0016987">
    <property type="term" value="F:sigma factor activity"/>
    <property type="evidence" value="ECO:0007669"/>
    <property type="project" value="UniProtKB-KW"/>
</dbReference>
<dbReference type="InterPro" id="IPR013249">
    <property type="entry name" value="RNA_pol_sigma70_r4_t2"/>
</dbReference>
<comment type="similarity">
    <text evidence="1">Belongs to the sigma-70 factor family. ECF subfamily.</text>
</comment>
<dbReference type="InterPro" id="IPR007627">
    <property type="entry name" value="RNA_pol_sigma70_r2"/>
</dbReference>
<feature type="domain" description="RNA polymerase sigma-70 region 2" evidence="5">
    <location>
        <begin position="21"/>
        <end position="88"/>
    </location>
</feature>
<dbReference type="AlphaFoldDB" id="A0A2W1LQE7"/>
<evidence type="ECO:0000259" key="6">
    <source>
        <dbReference type="Pfam" id="PF08281"/>
    </source>
</evidence>
<name>A0A2W1LQE7_9BACL</name>
<dbReference type="InterPro" id="IPR013324">
    <property type="entry name" value="RNA_pol_sigma_r3/r4-like"/>
</dbReference>
<dbReference type="PANTHER" id="PTHR43133">
    <property type="entry name" value="RNA POLYMERASE ECF-TYPE SIGMA FACTO"/>
    <property type="match status" value="1"/>
</dbReference>
<evidence type="ECO:0000313" key="7">
    <source>
        <dbReference type="EMBL" id="PZD97162.1"/>
    </source>
</evidence>
<dbReference type="InterPro" id="IPR014284">
    <property type="entry name" value="RNA_pol_sigma-70_dom"/>
</dbReference>
<dbReference type="SUPFAM" id="SSF88946">
    <property type="entry name" value="Sigma2 domain of RNA polymerase sigma factors"/>
    <property type="match status" value="1"/>
</dbReference>
<dbReference type="CDD" id="cd06171">
    <property type="entry name" value="Sigma70_r4"/>
    <property type="match status" value="1"/>
</dbReference>
<protein>
    <submittedName>
        <fullName evidence="7">RNA polymerase subunit sigma-24</fullName>
    </submittedName>
</protein>
<dbReference type="Gene3D" id="1.10.10.10">
    <property type="entry name" value="Winged helix-like DNA-binding domain superfamily/Winged helix DNA-binding domain"/>
    <property type="match status" value="1"/>
</dbReference>
<evidence type="ECO:0000256" key="1">
    <source>
        <dbReference type="ARBA" id="ARBA00010641"/>
    </source>
</evidence>
<dbReference type="NCBIfam" id="TIGR02937">
    <property type="entry name" value="sigma70-ECF"/>
    <property type="match status" value="1"/>
</dbReference>
<dbReference type="PANTHER" id="PTHR43133:SF51">
    <property type="entry name" value="RNA POLYMERASE SIGMA FACTOR"/>
    <property type="match status" value="1"/>
</dbReference>
<feature type="domain" description="RNA polymerase sigma factor 70 region 4 type 2" evidence="6">
    <location>
        <begin position="109"/>
        <end position="159"/>
    </location>
</feature>
<dbReference type="OrthoDB" id="9782703at2"/>
<evidence type="ECO:0000256" key="2">
    <source>
        <dbReference type="ARBA" id="ARBA00023015"/>
    </source>
</evidence>
<dbReference type="SUPFAM" id="SSF88659">
    <property type="entry name" value="Sigma3 and sigma4 domains of RNA polymerase sigma factors"/>
    <property type="match status" value="1"/>
</dbReference>
<comment type="caution">
    <text evidence="7">The sequence shown here is derived from an EMBL/GenBank/DDBJ whole genome shotgun (WGS) entry which is preliminary data.</text>
</comment>
<evidence type="ECO:0000259" key="5">
    <source>
        <dbReference type="Pfam" id="PF04542"/>
    </source>
</evidence>
<gene>
    <name evidence="7" type="ORF">DNH61_04550</name>
</gene>
<dbReference type="RefSeq" id="WP_111145490.1">
    <property type="nucleotide sequence ID" value="NZ_QKRB01000031.1"/>
</dbReference>
<accession>A0A2W1LQE7</accession>
<dbReference type="Proteomes" id="UP000249522">
    <property type="component" value="Unassembled WGS sequence"/>
</dbReference>
<sequence>MDTAKAVKKAQQGNTQAFEHLIMTHKVIMYQVARTILKSDSDCADAIQEAILKAFEKIKTLREPLYFKTWLLRIVINECNQVHRQNKKVIEFSELLTPSINEGGYEEVELEQLLQTLPEEDRSLLKLYHIEDISVKDLAEIYQKPENTIKTWLRRAREHARRVWGEQEGTQWKNGSRN</sequence>
<dbReference type="InterPro" id="IPR013325">
    <property type="entry name" value="RNA_pol_sigma_r2"/>
</dbReference>
<keyword evidence="4" id="KW-0804">Transcription</keyword>
<dbReference type="GO" id="GO:0006352">
    <property type="term" value="P:DNA-templated transcription initiation"/>
    <property type="evidence" value="ECO:0007669"/>
    <property type="project" value="InterPro"/>
</dbReference>
<keyword evidence="8" id="KW-1185">Reference proteome</keyword>
<keyword evidence="2" id="KW-0805">Transcription regulation</keyword>
<evidence type="ECO:0000256" key="3">
    <source>
        <dbReference type="ARBA" id="ARBA00023082"/>
    </source>
</evidence>
<evidence type="ECO:0000313" key="8">
    <source>
        <dbReference type="Proteomes" id="UP000249522"/>
    </source>
</evidence>
<dbReference type="Pfam" id="PF08281">
    <property type="entry name" value="Sigma70_r4_2"/>
    <property type="match status" value="1"/>
</dbReference>
<keyword evidence="3" id="KW-0731">Sigma factor</keyword>
<dbReference type="Gene3D" id="1.10.1740.10">
    <property type="match status" value="1"/>
</dbReference>
<dbReference type="InterPro" id="IPR036388">
    <property type="entry name" value="WH-like_DNA-bd_sf"/>
</dbReference>
<dbReference type="InterPro" id="IPR039425">
    <property type="entry name" value="RNA_pol_sigma-70-like"/>
</dbReference>